<comment type="caution">
    <text evidence="1">The sequence shown here is derived from an EMBL/GenBank/DDBJ whole genome shotgun (WGS) entry which is preliminary data.</text>
</comment>
<evidence type="ECO:0000313" key="2">
    <source>
        <dbReference type="Proteomes" id="UP001152300"/>
    </source>
</evidence>
<keyword evidence="2" id="KW-1185">Reference proteome</keyword>
<accession>A0A9X0DKB5</accession>
<sequence length="109" mass="12363">MSSPLQLADHTLLTVFSRPRILIISNNPTSNAIAYHQILHLPRLHITTIVKPRESKIMCYVLVERHSVCRCIYYTHATDMCPAYGVPGHNVEERTLLVGYICNAHSSSY</sequence>
<dbReference type="OrthoDB" id="5355526at2759"/>
<dbReference type="EMBL" id="JAPEIS010000006">
    <property type="protein sequence ID" value="KAJ8065520.1"/>
    <property type="molecule type" value="Genomic_DNA"/>
</dbReference>
<name>A0A9X0DKB5_9HELO</name>
<evidence type="ECO:0000313" key="1">
    <source>
        <dbReference type="EMBL" id="KAJ8065520.1"/>
    </source>
</evidence>
<dbReference type="AlphaFoldDB" id="A0A9X0DKB5"/>
<dbReference type="Proteomes" id="UP001152300">
    <property type="component" value="Unassembled WGS sequence"/>
</dbReference>
<gene>
    <name evidence="1" type="ORF">OCU04_006202</name>
</gene>
<protein>
    <submittedName>
        <fullName evidence="1">Uncharacterized protein</fullName>
    </submittedName>
</protein>
<proteinExistence type="predicted"/>
<organism evidence="1 2">
    <name type="scientific">Sclerotinia nivalis</name>
    <dbReference type="NCBI Taxonomy" id="352851"/>
    <lineage>
        <taxon>Eukaryota</taxon>
        <taxon>Fungi</taxon>
        <taxon>Dikarya</taxon>
        <taxon>Ascomycota</taxon>
        <taxon>Pezizomycotina</taxon>
        <taxon>Leotiomycetes</taxon>
        <taxon>Helotiales</taxon>
        <taxon>Sclerotiniaceae</taxon>
        <taxon>Sclerotinia</taxon>
    </lineage>
</organism>
<reference evidence="1" key="1">
    <citation type="submission" date="2022-11" db="EMBL/GenBank/DDBJ databases">
        <title>Genome Resource of Sclerotinia nivalis Strain SnTB1, a Plant Pathogen Isolated from American Ginseng.</title>
        <authorList>
            <person name="Fan S."/>
        </authorList>
    </citation>
    <scope>NUCLEOTIDE SEQUENCE</scope>
    <source>
        <strain evidence="1">SnTB1</strain>
    </source>
</reference>